<dbReference type="InterPro" id="IPR001547">
    <property type="entry name" value="Glyco_hydro_5"/>
</dbReference>
<feature type="domain" description="Glycoside hydrolase family 5" evidence="4">
    <location>
        <begin position="32"/>
        <end position="298"/>
    </location>
</feature>
<keyword evidence="1 3" id="KW-0378">Hydrolase</keyword>
<proteinExistence type="inferred from homology"/>
<dbReference type="SUPFAM" id="SSF51445">
    <property type="entry name" value="(Trans)glycosidases"/>
    <property type="match status" value="1"/>
</dbReference>
<evidence type="ECO:0000256" key="2">
    <source>
        <dbReference type="ARBA" id="ARBA00023295"/>
    </source>
</evidence>
<dbReference type="Pfam" id="PF00150">
    <property type="entry name" value="Cellulase"/>
    <property type="match status" value="1"/>
</dbReference>
<comment type="similarity">
    <text evidence="3">Belongs to the glycosyl hydrolase 5 (cellulase A) family.</text>
</comment>
<dbReference type="Gene3D" id="3.20.20.80">
    <property type="entry name" value="Glycosidases"/>
    <property type="match status" value="1"/>
</dbReference>
<evidence type="ECO:0000313" key="5">
    <source>
        <dbReference type="EMBL" id="CZQ24407.1"/>
    </source>
</evidence>
<gene>
    <name evidence="5" type="primary">wcuC</name>
</gene>
<evidence type="ECO:0000256" key="1">
    <source>
        <dbReference type="ARBA" id="ARBA00022801"/>
    </source>
</evidence>
<dbReference type="RefSeq" id="WP_085205519.1">
    <property type="nucleotide sequence ID" value="NZ_BAACAC010000047.1"/>
</dbReference>
<sequence>MKKMLIILIAVFNPCYSFELGIGTHFSSYPGQPDKYLRLIKSYGFTSIRDDYTWNKIEDVKDDFNSRGKIAKVDKAINQAASFNINTLVVLDYGNKHYNSNYYPNTEESLNAYNRYVEWTVRHLKGKVKYYEIWNEWTIGTGIKKDGKIPPSVDDYYNLVKLTSATIRKEDPNAIILAGSINPLSDKPRFIGVSDEQWITALIKKGMLEYIDGISLHPYSYANSSESLRTVKGNIDAIDSFHDRIKLISGKEIPFYITEMGVPTHYGHGGVSLDEQSDFINEYSREVMNRKYIKGLWWYDLINDGGNILNKEDNFGFFYENLSPKPVMQDFKKNLISK</sequence>
<evidence type="ECO:0000259" key="4">
    <source>
        <dbReference type="Pfam" id="PF00150"/>
    </source>
</evidence>
<dbReference type="PANTHER" id="PTHR12631">
    <property type="entry name" value="ALPHA-L-IDURONIDASE"/>
    <property type="match status" value="1"/>
</dbReference>
<dbReference type="InterPro" id="IPR051923">
    <property type="entry name" value="Glycosyl_Hydrolase_39"/>
</dbReference>
<protein>
    <recommendedName>
        <fullName evidence="4">Glycoside hydrolase family 5 domain-containing protein</fullName>
    </recommendedName>
</protein>
<keyword evidence="2 3" id="KW-0326">Glycosidase</keyword>
<name>A0A193SD16_KLEPN</name>
<accession>A0A193SD16</accession>
<dbReference type="EMBL" id="LT174553">
    <property type="protein sequence ID" value="CZQ24407.1"/>
    <property type="molecule type" value="Genomic_DNA"/>
</dbReference>
<dbReference type="PANTHER" id="PTHR12631:SF10">
    <property type="entry name" value="BETA-XYLOSIDASE-LIKE PROTEIN-RELATED"/>
    <property type="match status" value="1"/>
</dbReference>
<reference evidence="5" key="2">
    <citation type="submission" date="2016-06" db="EMBL/GenBank/DDBJ databases">
        <title>Towards a vaccine: An investigation of Klebsiella pneumoniae surface antigens.</title>
        <authorList>
            <person name="Follador R."/>
            <person name="Heinz E."/>
            <person name="Wyres K.L."/>
            <person name="Ellington M.J."/>
            <person name="Kowarik M."/>
            <person name="Holt K.E."/>
            <person name="Thomson N.R."/>
        </authorList>
    </citation>
    <scope>NUCLEOTIDE SEQUENCE</scope>
    <source>
        <strain evidence="5">AKPRH101082</strain>
    </source>
</reference>
<evidence type="ECO:0000256" key="3">
    <source>
        <dbReference type="RuleBase" id="RU361153"/>
    </source>
</evidence>
<dbReference type="AlphaFoldDB" id="A0A193SD16"/>
<reference evidence="5" key="1">
    <citation type="submission" date="2016-02" db="EMBL/GenBank/DDBJ databases">
        <authorList>
            <person name="Wen L."/>
            <person name="He K."/>
            <person name="Yang H."/>
        </authorList>
    </citation>
    <scope>NUCLEOTIDE SEQUENCE</scope>
    <source>
        <strain evidence="5">AKPRH101082</strain>
    </source>
</reference>
<dbReference type="GO" id="GO:0000272">
    <property type="term" value="P:polysaccharide catabolic process"/>
    <property type="evidence" value="ECO:0007669"/>
    <property type="project" value="InterPro"/>
</dbReference>
<organism evidence="5">
    <name type="scientific">Klebsiella pneumoniae</name>
    <dbReference type="NCBI Taxonomy" id="573"/>
    <lineage>
        <taxon>Bacteria</taxon>
        <taxon>Pseudomonadati</taxon>
        <taxon>Pseudomonadota</taxon>
        <taxon>Gammaproteobacteria</taxon>
        <taxon>Enterobacterales</taxon>
        <taxon>Enterobacteriaceae</taxon>
        <taxon>Klebsiella/Raoultella group</taxon>
        <taxon>Klebsiella</taxon>
        <taxon>Klebsiella pneumoniae complex</taxon>
    </lineage>
</organism>
<dbReference type="InterPro" id="IPR017853">
    <property type="entry name" value="GH"/>
</dbReference>
<dbReference type="GO" id="GO:0004553">
    <property type="term" value="F:hydrolase activity, hydrolyzing O-glycosyl compounds"/>
    <property type="evidence" value="ECO:0007669"/>
    <property type="project" value="InterPro"/>
</dbReference>